<evidence type="ECO:0000313" key="1">
    <source>
        <dbReference type="EMBL" id="SEG23110.1"/>
    </source>
</evidence>
<dbReference type="RefSeq" id="WP_103880375.1">
    <property type="nucleotide sequence ID" value="NZ_FNVG01000009.1"/>
</dbReference>
<protein>
    <submittedName>
        <fullName evidence="1">Cysteine-rich CPXCG</fullName>
    </submittedName>
</protein>
<dbReference type="AlphaFoldDB" id="A0A1H5YHE5"/>
<dbReference type="InterPro" id="IPR025990">
    <property type="entry name" value="zinc_ribbon_bacterial"/>
</dbReference>
<sequence>MDAIKAWRVNCPYCGEAFETSIDCSVEHQEYIEDCHVCCRPICFEVTLESDDLYVTVRHENDA</sequence>
<gene>
    <name evidence="1" type="ORF">SAMN04488244_10976</name>
</gene>
<evidence type="ECO:0000313" key="2">
    <source>
        <dbReference type="Proteomes" id="UP000236721"/>
    </source>
</evidence>
<dbReference type="PIRSF" id="PIRSF037225">
    <property type="entry name" value="UCP037225"/>
    <property type="match status" value="1"/>
</dbReference>
<dbReference type="EMBL" id="FNVG01000009">
    <property type="protein sequence ID" value="SEG23110.1"/>
    <property type="molecule type" value="Genomic_DNA"/>
</dbReference>
<dbReference type="Pfam" id="PF14255">
    <property type="entry name" value="Zn_ribbon_21"/>
    <property type="match status" value="1"/>
</dbReference>
<dbReference type="Proteomes" id="UP000236721">
    <property type="component" value="Unassembled WGS sequence"/>
</dbReference>
<name>A0A1H5YHE5_9VIBR</name>
<dbReference type="InterPro" id="IPR017143">
    <property type="entry name" value="UCP037225"/>
</dbReference>
<organism evidence="1 2">
    <name type="scientific">Vibrio hangzhouensis</name>
    <dbReference type="NCBI Taxonomy" id="462991"/>
    <lineage>
        <taxon>Bacteria</taxon>
        <taxon>Pseudomonadati</taxon>
        <taxon>Pseudomonadota</taxon>
        <taxon>Gammaproteobacteria</taxon>
        <taxon>Vibrionales</taxon>
        <taxon>Vibrionaceae</taxon>
        <taxon>Vibrio</taxon>
    </lineage>
</organism>
<accession>A0A1H5YHE5</accession>
<reference evidence="2" key="1">
    <citation type="submission" date="2016-10" db="EMBL/GenBank/DDBJ databases">
        <authorList>
            <person name="Varghese N."/>
            <person name="Submissions S."/>
        </authorList>
    </citation>
    <scope>NUCLEOTIDE SEQUENCE [LARGE SCALE GENOMIC DNA]</scope>
    <source>
        <strain evidence="2">CGMCC 1.7062</strain>
    </source>
</reference>
<dbReference type="OrthoDB" id="9814566at2"/>
<keyword evidence="2" id="KW-1185">Reference proteome</keyword>
<proteinExistence type="predicted"/>